<dbReference type="Gene3D" id="3.40.50.10350">
    <property type="entry name" value="Glycerate kinase, domain 1"/>
    <property type="match status" value="1"/>
</dbReference>
<dbReference type="SUPFAM" id="SSF110738">
    <property type="entry name" value="Glycerate kinase I"/>
    <property type="match status" value="1"/>
</dbReference>
<dbReference type="PIRSF" id="PIRSF006078">
    <property type="entry name" value="GlxK"/>
    <property type="match status" value="1"/>
</dbReference>
<organism evidence="5 6">
    <name type="scientific">Desulfitobacterium dehalogenans (strain ATCC 51507 / DSM 9161 / JW/IU-DC1)</name>
    <dbReference type="NCBI Taxonomy" id="756499"/>
    <lineage>
        <taxon>Bacteria</taxon>
        <taxon>Bacillati</taxon>
        <taxon>Bacillota</taxon>
        <taxon>Clostridia</taxon>
        <taxon>Eubacteriales</taxon>
        <taxon>Desulfitobacteriaceae</taxon>
        <taxon>Desulfitobacterium</taxon>
    </lineage>
</organism>
<dbReference type="AlphaFoldDB" id="I4AAT5"/>
<dbReference type="GO" id="GO:0008887">
    <property type="term" value="F:glycerate kinase activity"/>
    <property type="evidence" value="ECO:0007669"/>
    <property type="project" value="UniProtKB-UniRule"/>
</dbReference>
<keyword evidence="6" id="KW-1185">Reference proteome</keyword>
<dbReference type="GO" id="GO:0031388">
    <property type="term" value="P:organic acid phosphorylation"/>
    <property type="evidence" value="ECO:0007669"/>
    <property type="project" value="UniProtKB-UniRule"/>
</dbReference>
<dbReference type="KEGG" id="ddh:Desde_2757"/>
<proteinExistence type="inferred from homology"/>
<dbReference type="InterPro" id="IPR004381">
    <property type="entry name" value="Glycerate_kinase"/>
</dbReference>
<dbReference type="PANTHER" id="PTHR21599">
    <property type="entry name" value="GLYCERATE KINASE"/>
    <property type="match status" value="1"/>
</dbReference>
<dbReference type="EMBL" id="CP003348">
    <property type="protein sequence ID" value="AFM01070.1"/>
    <property type="molecule type" value="Genomic_DNA"/>
</dbReference>
<keyword evidence="3 4" id="KW-0418">Kinase</keyword>
<dbReference type="NCBIfam" id="TIGR00045">
    <property type="entry name" value="glycerate kinase"/>
    <property type="match status" value="1"/>
</dbReference>
<dbReference type="InterPro" id="IPR018193">
    <property type="entry name" value="Glyc_kinase_flavodox-like_fold"/>
</dbReference>
<dbReference type="OrthoDB" id="9774290at2"/>
<evidence type="ECO:0000256" key="2">
    <source>
        <dbReference type="ARBA" id="ARBA00022679"/>
    </source>
</evidence>
<evidence type="ECO:0000313" key="5">
    <source>
        <dbReference type="EMBL" id="AFM01070.1"/>
    </source>
</evidence>
<evidence type="ECO:0000256" key="4">
    <source>
        <dbReference type="PIRNR" id="PIRNR006078"/>
    </source>
</evidence>
<dbReference type="Proteomes" id="UP000006053">
    <property type="component" value="Chromosome"/>
</dbReference>
<evidence type="ECO:0000256" key="1">
    <source>
        <dbReference type="ARBA" id="ARBA00006284"/>
    </source>
</evidence>
<evidence type="ECO:0000313" key="6">
    <source>
        <dbReference type="Proteomes" id="UP000006053"/>
    </source>
</evidence>
<dbReference type="eggNOG" id="COG1929">
    <property type="taxonomic scope" value="Bacteria"/>
</dbReference>
<dbReference type="HOGENOM" id="CLU_028255_0_0_9"/>
<gene>
    <name evidence="5" type="ordered locus">Desde_2757</name>
</gene>
<dbReference type="PANTHER" id="PTHR21599:SF0">
    <property type="entry name" value="GLYCERATE KINASE"/>
    <property type="match status" value="1"/>
</dbReference>
<keyword evidence="2 4" id="KW-0808">Transferase</keyword>
<name>I4AAT5_DESDJ</name>
<dbReference type="InterPro" id="IPR018197">
    <property type="entry name" value="Glycerate_kinase_RE-like"/>
</dbReference>
<protein>
    <submittedName>
        <fullName evidence="5">Glycerate kinase</fullName>
    </submittedName>
</protein>
<dbReference type="Pfam" id="PF02595">
    <property type="entry name" value="Gly_kinase"/>
    <property type="match status" value="1"/>
</dbReference>
<dbReference type="Gene3D" id="3.90.1510.10">
    <property type="entry name" value="Glycerate kinase, domain 2"/>
    <property type="match status" value="1"/>
</dbReference>
<evidence type="ECO:0000256" key="3">
    <source>
        <dbReference type="ARBA" id="ARBA00022777"/>
    </source>
</evidence>
<dbReference type="STRING" id="756499.Desde_2757"/>
<sequence>MHVLIAVDSFKGSLSSQKAGEAITLGIQRVFPEATTEIISMADGGEGTVEAIVHAGKGELLRTRVTSPLGEEAEAIMGRLPDGTIVLEMASASGLPMVPPDKRNPLVTTTRGTGDLIRAALDLKPREILIGIGGSATNDGGAGMAQALGARLLDREGQELSPGGGFLDQLDKIDISDLDPRLKETKITVMCDVDNPLCGPRGASVVYGPQKGATPDKVEILDRNLAHFARKIQEDLGLDLKDVPGAGAAGGLGMGLLAFTGAQLKTGVEAVLDTVNFDNKLQKADIVITGEGRIDGQSIYGKVPMGVAKRAINCGKPTLAIVGSIGAGSEALYEHGITSIITIVNGPMTLEESMERAFDLTVDAAERGFRILKLAYPG</sequence>
<reference evidence="6" key="1">
    <citation type="submission" date="2012-06" db="EMBL/GenBank/DDBJ databases">
        <title>Complete sequence of Desulfitobacterium dehalogenans ATCC 51507.</title>
        <authorList>
            <person name="Lucas S."/>
            <person name="Han J."/>
            <person name="Lapidus A."/>
            <person name="Cheng J.-F."/>
            <person name="Goodwin L."/>
            <person name="Pitluck S."/>
            <person name="Peters L."/>
            <person name="Ovchinnikova G."/>
            <person name="Teshima H."/>
            <person name="Detter J.C."/>
            <person name="Han C."/>
            <person name="Tapia R."/>
            <person name="Land M."/>
            <person name="Hauser L."/>
            <person name="Kyrpides N."/>
            <person name="Ivanova N."/>
            <person name="Pagani I."/>
            <person name="Kruse T."/>
            <person name="de Vos W.M."/>
            <person name="Smidt H."/>
            <person name="Woyke T."/>
        </authorList>
    </citation>
    <scope>NUCLEOTIDE SEQUENCE [LARGE SCALE GENOMIC DNA]</scope>
    <source>
        <strain evidence="6">ATCC 51507 / DSM 9161 / JW/IU-DC1</strain>
    </source>
</reference>
<reference evidence="5 6" key="2">
    <citation type="journal article" date="2015" name="J. Bacteriol.">
        <title>Genomic, proteomic, and biochemical analysis of the organohalide respiratory pathway in Desulfitobacterium dehalogenans.</title>
        <authorList>
            <person name="Kruse T."/>
            <person name="van de Pas B.A."/>
            <person name="Atteia A."/>
            <person name="Krab K."/>
            <person name="Hagen W.R."/>
            <person name="Goodwin L."/>
            <person name="Chain P."/>
            <person name="Boeren S."/>
            <person name="Maphosa F."/>
            <person name="Schraa G."/>
            <person name="de Vos W.M."/>
            <person name="van der Oost J."/>
            <person name="Smidt H."/>
            <person name="Stams A.J."/>
        </authorList>
    </citation>
    <scope>NUCLEOTIDE SEQUENCE [LARGE SCALE GENOMIC DNA]</scope>
    <source>
        <strain evidence="6">ATCC 51507 / DSM 9161 / JW/IU-DC1</strain>
    </source>
</reference>
<dbReference type="RefSeq" id="WP_014794550.1">
    <property type="nucleotide sequence ID" value="NC_018017.1"/>
</dbReference>
<dbReference type="InterPro" id="IPR036129">
    <property type="entry name" value="Glycerate_kinase_sf"/>
</dbReference>
<accession>I4AAT5</accession>
<comment type="similarity">
    <text evidence="1 4">Belongs to the glycerate kinase type-1 family.</text>
</comment>